<dbReference type="InterPro" id="IPR046497">
    <property type="entry name" value="DUF6590"/>
</dbReference>
<reference evidence="3 4" key="1">
    <citation type="journal article" date="2014" name="Genome Announc.">
        <title>Draft genome sequence of Sclerotinia borealis, a psychrophilic plant pathogenic fungus.</title>
        <authorList>
            <person name="Mardanov A.V."/>
            <person name="Beletsky A.V."/>
            <person name="Kadnikov V.V."/>
            <person name="Ignatov A.N."/>
            <person name="Ravin N.V."/>
        </authorList>
    </citation>
    <scope>NUCLEOTIDE SEQUENCE [LARGE SCALE GENOMIC DNA]</scope>
    <source>
        <strain evidence="4">F-4157</strain>
    </source>
</reference>
<dbReference type="PANTHER" id="PTHR35391">
    <property type="entry name" value="C2H2-TYPE DOMAIN-CONTAINING PROTEIN-RELATED"/>
    <property type="match status" value="1"/>
</dbReference>
<gene>
    <name evidence="3" type="ORF">SBOR_4711</name>
</gene>
<sequence>MDHYKSKGKDLDHTTSWTKFIWDDRGYWYASRTGPTGVIEYEYSYPEPENRSATPRTPGSTGPNVASNQQSMYSSPVLTGNTAYTISQTSKFGSLDHDATPTSSYVSPAPISDYYNSTNSTGQNYGAAPTTNTSNTAWSPSYPSTNNASWTPARNVAPSSVEATTFALNSMSMTAPRYPPPEAFDFQMPSGTKHISRAPNSGNTETLDSRYEVYGGLRQDDFWQIGRVFIMLWIEPAAQSIVPEAYSEIRRFVVCRKVMEALFAGIPIHTYSNQATLKPNLPAPNLHTIIYTTPRCPNEYKYEAADGHWVYEVFTRDPIQVISEQKDKDDDLSLLSRLNYSKVYTVEHYVRVLNIGMVAKTSMASLALDSG</sequence>
<dbReference type="Pfam" id="PF20233">
    <property type="entry name" value="DUF6590"/>
    <property type="match status" value="1"/>
</dbReference>
<evidence type="ECO:0000313" key="4">
    <source>
        <dbReference type="Proteomes" id="UP000019487"/>
    </source>
</evidence>
<organism evidence="3 4">
    <name type="scientific">Sclerotinia borealis (strain F-4128)</name>
    <dbReference type="NCBI Taxonomy" id="1432307"/>
    <lineage>
        <taxon>Eukaryota</taxon>
        <taxon>Fungi</taxon>
        <taxon>Dikarya</taxon>
        <taxon>Ascomycota</taxon>
        <taxon>Pezizomycotina</taxon>
        <taxon>Leotiomycetes</taxon>
        <taxon>Helotiales</taxon>
        <taxon>Sclerotiniaceae</taxon>
        <taxon>Sclerotinia</taxon>
    </lineage>
</organism>
<dbReference type="PANTHER" id="PTHR35391:SF5">
    <property type="entry name" value="DUF6590 DOMAIN-CONTAINING PROTEIN"/>
    <property type="match status" value="1"/>
</dbReference>
<dbReference type="HOGENOM" id="CLU_615469_0_0_1"/>
<keyword evidence="4" id="KW-1185">Reference proteome</keyword>
<dbReference type="AlphaFoldDB" id="W9CJT8"/>
<name>W9CJT8_SCLBF</name>
<evidence type="ECO:0000259" key="2">
    <source>
        <dbReference type="Pfam" id="PF20233"/>
    </source>
</evidence>
<comment type="caution">
    <text evidence="3">The sequence shown here is derived from an EMBL/GenBank/DDBJ whole genome shotgun (WGS) entry which is preliminary data.</text>
</comment>
<evidence type="ECO:0000256" key="1">
    <source>
        <dbReference type="SAM" id="MobiDB-lite"/>
    </source>
</evidence>
<feature type="region of interest" description="Disordered" evidence="1">
    <location>
        <begin position="47"/>
        <end position="68"/>
    </location>
</feature>
<protein>
    <recommendedName>
        <fullName evidence="2">DUF6590 domain-containing protein</fullName>
    </recommendedName>
</protein>
<dbReference type="OrthoDB" id="3559580at2759"/>
<feature type="compositionally biased region" description="Polar residues" evidence="1">
    <location>
        <begin position="51"/>
        <end position="68"/>
    </location>
</feature>
<dbReference type="STRING" id="1432307.W9CJT8"/>
<evidence type="ECO:0000313" key="3">
    <source>
        <dbReference type="EMBL" id="ESZ94919.1"/>
    </source>
</evidence>
<dbReference type="EMBL" id="AYSA01000219">
    <property type="protein sequence ID" value="ESZ94919.1"/>
    <property type="molecule type" value="Genomic_DNA"/>
</dbReference>
<proteinExistence type="predicted"/>
<feature type="domain" description="DUF6590" evidence="2">
    <location>
        <begin position="221"/>
        <end position="366"/>
    </location>
</feature>
<dbReference type="Proteomes" id="UP000019487">
    <property type="component" value="Unassembled WGS sequence"/>
</dbReference>
<accession>W9CJT8</accession>